<evidence type="ECO:0000313" key="1">
    <source>
        <dbReference type="EMBL" id="KAF2454220.1"/>
    </source>
</evidence>
<gene>
    <name evidence="1" type="ORF">BDY21DRAFT_273869</name>
</gene>
<reference evidence="1" key="1">
    <citation type="journal article" date="2020" name="Stud. Mycol.">
        <title>101 Dothideomycetes genomes: a test case for predicting lifestyles and emergence of pathogens.</title>
        <authorList>
            <person name="Haridas S."/>
            <person name="Albert R."/>
            <person name="Binder M."/>
            <person name="Bloem J."/>
            <person name="Labutti K."/>
            <person name="Salamov A."/>
            <person name="Andreopoulos B."/>
            <person name="Baker S."/>
            <person name="Barry K."/>
            <person name="Bills G."/>
            <person name="Bluhm B."/>
            <person name="Cannon C."/>
            <person name="Castanera R."/>
            <person name="Culley D."/>
            <person name="Daum C."/>
            <person name="Ezra D."/>
            <person name="Gonzalez J."/>
            <person name="Henrissat B."/>
            <person name="Kuo A."/>
            <person name="Liang C."/>
            <person name="Lipzen A."/>
            <person name="Lutzoni F."/>
            <person name="Magnuson J."/>
            <person name="Mondo S."/>
            <person name="Nolan M."/>
            <person name="Ohm R."/>
            <person name="Pangilinan J."/>
            <person name="Park H.-J."/>
            <person name="Ramirez L."/>
            <person name="Alfaro M."/>
            <person name="Sun H."/>
            <person name="Tritt A."/>
            <person name="Yoshinaga Y."/>
            <person name="Zwiers L.-H."/>
            <person name="Turgeon B."/>
            <person name="Goodwin S."/>
            <person name="Spatafora J."/>
            <person name="Crous P."/>
            <person name="Grigoriev I."/>
        </authorList>
    </citation>
    <scope>NUCLEOTIDE SEQUENCE</scope>
    <source>
        <strain evidence="1">ATCC 16933</strain>
    </source>
</reference>
<accession>A0A6A6NQX9</accession>
<name>A0A6A6NQX9_9PEZI</name>
<dbReference type="AlphaFoldDB" id="A0A6A6NQX9"/>
<evidence type="ECO:0000313" key="2">
    <source>
        <dbReference type="Proteomes" id="UP000799766"/>
    </source>
</evidence>
<feature type="non-terminal residue" evidence="1">
    <location>
        <position position="90"/>
    </location>
</feature>
<proteinExistence type="predicted"/>
<sequence>VRVSSKSCEAQRGAGHNGAQWKRFLKITHEETENMVLQLPHCSSWVNVPANHQEALLQRLNHRLKAESIPTIGNDVLDWRMSQSFREVRR</sequence>
<protein>
    <submittedName>
        <fullName evidence="1">Uncharacterized protein</fullName>
    </submittedName>
</protein>
<dbReference type="Proteomes" id="UP000799766">
    <property type="component" value="Unassembled WGS sequence"/>
</dbReference>
<dbReference type="OrthoDB" id="3937045at2759"/>
<feature type="non-terminal residue" evidence="1">
    <location>
        <position position="1"/>
    </location>
</feature>
<dbReference type="EMBL" id="MU001692">
    <property type="protein sequence ID" value="KAF2454220.1"/>
    <property type="molecule type" value="Genomic_DNA"/>
</dbReference>
<organism evidence="1 2">
    <name type="scientific">Lineolata rhizophorae</name>
    <dbReference type="NCBI Taxonomy" id="578093"/>
    <lineage>
        <taxon>Eukaryota</taxon>
        <taxon>Fungi</taxon>
        <taxon>Dikarya</taxon>
        <taxon>Ascomycota</taxon>
        <taxon>Pezizomycotina</taxon>
        <taxon>Dothideomycetes</taxon>
        <taxon>Dothideomycetes incertae sedis</taxon>
        <taxon>Lineolatales</taxon>
        <taxon>Lineolataceae</taxon>
        <taxon>Lineolata</taxon>
    </lineage>
</organism>
<keyword evidence="2" id="KW-1185">Reference proteome</keyword>